<dbReference type="Proteomes" id="UP000529783">
    <property type="component" value="Unassembled WGS sequence"/>
</dbReference>
<dbReference type="SUPFAM" id="SSF48208">
    <property type="entry name" value="Six-hairpin glycosidases"/>
    <property type="match status" value="1"/>
</dbReference>
<dbReference type="RefSeq" id="WP_179842065.1">
    <property type="nucleotide sequence ID" value="NZ_JACCBA010000001.1"/>
</dbReference>
<dbReference type="AlphaFoldDB" id="A0A7Y9EBE5"/>
<feature type="domain" description="Trehalase-like N-terminal" evidence="2">
    <location>
        <begin position="31"/>
        <end position="158"/>
    </location>
</feature>
<dbReference type="InterPro" id="IPR008928">
    <property type="entry name" value="6-hairpin_glycosidase_sf"/>
</dbReference>
<comment type="caution">
    <text evidence="3">The sequence shown here is derived from an EMBL/GenBank/DDBJ whole genome shotgun (WGS) entry which is preliminary data.</text>
</comment>
<dbReference type="InterPro" id="IPR045582">
    <property type="entry name" value="Trehalase-like_N"/>
</dbReference>
<dbReference type="PANTHER" id="PTHR31616">
    <property type="entry name" value="TREHALASE"/>
    <property type="match status" value="1"/>
</dbReference>
<dbReference type="GO" id="GO:0004553">
    <property type="term" value="F:hydrolase activity, hydrolyzing O-glycosyl compounds"/>
    <property type="evidence" value="ECO:0007669"/>
    <property type="project" value="TreeGrafter"/>
</dbReference>
<dbReference type="InterPro" id="IPR012341">
    <property type="entry name" value="6hp_glycosidase-like_sf"/>
</dbReference>
<feature type="domain" description="GH15-like" evidence="1">
    <location>
        <begin position="247"/>
        <end position="612"/>
    </location>
</feature>
<protein>
    <submittedName>
        <fullName evidence="3">GH15 family glucan-1,4-alpha-glucosidase</fullName>
    </submittedName>
</protein>
<keyword evidence="4" id="KW-1185">Reference proteome</keyword>
<evidence type="ECO:0000259" key="1">
    <source>
        <dbReference type="Pfam" id="PF00723"/>
    </source>
</evidence>
<gene>
    <name evidence="3" type="ORF">BJY14_000475</name>
</gene>
<accession>A0A7Y9EBE5</accession>
<organism evidence="3 4">
    <name type="scientific">Actinomadura luteofluorescens</name>
    <dbReference type="NCBI Taxonomy" id="46163"/>
    <lineage>
        <taxon>Bacteria</taxon>
        <taxon>Bacillati</taxon>
        <taxon>Actinomycetota</taxon>
        <taxon>Actinomycetes</taxon>
        <taxon>Streptosporangiales</taxon>
        <taxon>Thermomonosporaceae</taxon>
        <taxon>Actinomadura</taxon>
    </lineage>
</organism>
<evidence type="ECO:0000313" key="3">
    <source>
        <dbReference type="EMBL" id="NYD44492.1"/>
    </source>
</evidence>
<evidence type="ECO:0000259" key="2">
    <source>
        <dbReference type="Pfam" id="PF19291"/>
    </source>
</evidence>
<dbReference type="GO" id="GO:0005975">
    <property type="term" value="P:carbohydrate metabolic process"/>
    <property type="evidence" value="ECO:0007669"/>
    <property type="project" value="InterPro"/>
</dbReference>
<name>A0A7Y9EBE5_9ACTN</name>
<sequence length="624" mass="67551">MRVSGPPVDVPSDPGRATAFRIDGYARLRDYAVIGDGRSAALVAADGSVDWLGAPDLDSPSVFAAVLDPVRGGRFLLEPEEPFTVARRYLPGTNVLETTFTTARGSLRVTDALTLEADGALGPMRELQRRLDCVAGTVPLRWSVQPRFGYGAHRPRIGRRAGIPVAVSGADALAVCAWDAGEPECTDWAVNGRVELGQGGRALLAIPFAHQEPLVLPSRSECDARVEQTIAAWRGWAGERSSEGRWQDAVLRSALALKLLIYAPSGAIAAAVTTSLPEHVGGERNWDYRFSWVRDSAFTLDALLKLGCPAEADAYFWWLMHASQLTHPRLRVLYRLNGGGHAPERSLPLDGYRGSRPVRIGNAAGAQTQLDTYGELVQTGWLYAGAAGRLDADVARRLAELADFVCAAWREPDSGIWEVRSAPLHFTQSKMMCWVALDRAIDLCERGLIPSRGSARRRPARWRSARAQVRDFVETRCFSSVHQCYTRSADSSELDAAVLLGLLHGYARPGDPRMRATVDAVARELRHGPFVDRYSGEDGLRGSEGAFLACSFWLAECLARTGRLDEATALMDDLVGLANDVGLYGEEIDPATGAFLGNLPQGLSHLALISAARAIDSIAEAADG</sequence>
<proteinExistence type="predicted"/>
<dbReference type="EMBL" id="JACCBA010000001">
    <property type="protein sequence ID" value="NYD44492.1"/>
    <property type="molecule type" value="Genomic_DNA"/>
</dbReference>
<dbReference type="InterPro" id="IPR011613">
    <property type="entry name" value="GH15-like"/>
</dbReference>
<reference evidence="3 4" key="1">
    <citation type="submission" date="2020-07" db="EMBL/GenBank/DDBJ databases">
        <title>Sequencing the genomes of 1000 actinobacteria strains.</title>
        <authorList>
            <person name="Klenk H.-P."/>
        </authorList>
    </citation>
    <scope>NUCLEOTIDE SEQUENCE [LARGE SCALE GENOMIC DNA]</scope>
    <source>
        <strain evidence="3 4">DSM 40398</strain>
    </source>
</reference>
<dbReference type="PANTHER" id="PTHR31616:SF0">
    <property type="entry name" value="GLUCAN 1,4-ALPHA-GLUCOSIDASE"/>
    <property type="match status" value="1"/>
</dbReference>
<dbReference type="Pfam" id="PF00723">
    <property type="entry name" value="Glyco_hydro_15"/>
    <property type="match status" value="1"/>
</dbReference>
<evidence type="ECO:0000313" key="4">
    <source>
        <dbReference type="Proteomes" id="UP000529783"/>
    </source>
</evidence>
<dbReference type="Gene3D" id="1.50.10.10">
    <property type="match status" value="1"/>
</dbReference>
<dbReference type="Pfam" id="PF19291">
    <property type="entry name" value="TREH_N"/>
    <property type="match status" value="1"/>
</dbReference>